<dbReference type="FunFam" id="1.10.510.10:FF:000494">
    <property type="entry name" value="mitotic checkpoint serine/threonine-protein kinase BUB1 beta"/>
    <property type="match status" value="1"/>
</dbReference>
<organism evidence="8 9">
    <name type="scientific">Balaenoptera physalus</name>
    <name type="common">Fin whale</name>
    <name type="synonym">Balaena physalus</name>
    <dbReference type="NCBI Taxonomy" id="9770"/>
    <lineage>
        <taxon>Eukaryota</taxon>
        <taxon>Metazoa</taxon>
        <taxon>Chordata</taxon>
        <taxon>Craniata</taxon>
        <taxon>Vertebrata</taxon>
        <taxon>Euteleostomi</taxon>
        <taxon>Mammalia</taxon>
        <taxon>Eutheria</taxon>
        <taxon>Laurasiatheria</taxon>
        <taxon>Artiodactyla</taxon>
        <taxon>Whippomorpha</taxon>
        <taxon>Cetacea</taxon>
        <taxon>Mysticeti</taxon>
        <taxon>Balaenopteridae</taxon>
        <taxon>Balaenoptera</taxon>
    </lineage>
</organism>
<accession>A0A6A1Q6Z0</accession>
<evidence type="ECO:0000313" key="9">
    <source>
        <dbReference type="Proteomes" id="UP000437017"/>
    </source>
</evidence>
<evidence type="ECO:0000256" key="5">
    <source>
        <dbReference type="SAM" id="Coils"/>
    </source>
</evidence>
<feature type="domain" description="Protein kinase" evidence="7">
    <location>
        <begin position="534"/>
        <end position="893"/>
    </location>
</feature>
<dbReference type="InterPro" id="IPR015661">
    <property type="entry name" value="Bub1/Mad3"/>
</dbReference>
<dbReference type="InterPro" id="IPR000719">
    <property type="entry name" value="Prot_kinase_dom"/>
</dbReference>
<keyword evidence="3" id="KW-0995">Kinetochore</keyword>
<dbReference type="GO" id="GO:0005524">
    <property type="term" value="F:ATP binding"/>
    <property type="evidence" value="ECO:0007669"/>
    <property type="project" value="InterPro"/>
</dbReference>
<protein>
    <recommendedName>
        <fullName evidence="7">Protein kinase domain-containing protein</fullName>
    </recommendedName>
</protein>
<dbReference type="PANTHER" id="PTHR14030:SF25">
    <property type="entry name" value="MITOTIC CHECKPOINT SERINE_THREONINE-PROTEIN KINASE BUB1 BETA"/>
    <property type="match status" value="1"/>
</dbReference>
<feature type="compositionally biased region" description="Polar residues" evidence="6">
    <location>
        <begin position="62"/>
        <end position="78"/>
    </location>
</feature>
<dbReference type="Gene3D" id="1.10.510.10">
    <property type="entry name" value="Transferase(Phosphotransferase) domain 1"/>
    <property type="match status" value="1"/>
</dbReference>
<evidence type="ECO:0000313" key="8">
    <source>
        <dbReference type="EMBL" id="KAB0403367.1"/>
    </source>
</evidence>
<feature type="coiled-coil region" evidence="5">
    <location>
        <begin position="181"/>
        <end position="208"/>
    </location>
</feature>
<dbReference type="SUPFAM" id="SSF56112">
    <property type="entry name" value="Protein kinase-like (PK-like)"/>
    <property type="match status" value="1"/>
</dbReference>
<keyword evidence="4" id="KW-0137">Centromere</keyword>
<dbReference type="PROSITE" id="PS50011">
    <property type="entry name" value="PROTEIN_KINASE_DOM"/>
    <property type="match status" value="1"/>
</dbReference>
<keyword evidence="5" id="KW-0175">Coiled coil</keyword>
<keyword evidence="2" id="KW-0158">Chromosome</keyword>
<dbReference type="OrthoDB" id="248495at2759"/>
<gene>
    <name evidence="8" type="ORF">E2I00_001153</name>
</gene>
<name>A0A6A1Q6Z0_BALPH</name>
<evidence type="ECO:0000256" key="6">
    <source>
        <dbReference type="SAM" id="MobiDB-lite"/>
    </source>
</evidence>
<comment type="caution">
    <text evidence="8">The sequence shown here is derived from an EMBL/GenBank/DDBJ whole genome shotgun (WGS) entry which is preliminary data.</text>
</comment>
<feature type="compositionally biased region" description="Basic and acidic residues" evidence="6">
    <location>
        <begin position="269"/>
        <end position="283"/>
    </location>
</feature>
<keyword evidence="9" id="KW-1185">Reference proteome</keyword>
<evidence type="ECO:0000256" key="4">
    <source>
        <dbReference type="ARBA" id="ARBA00023328"/>
    </source>
</evidence>
<dbReference type="PANTHER" id="PTHR14030">
    <property type="entry name" value="MITOTIC CHECKPOINT SERINE/THREONINE-PROTEIN KINASE BUB1"/>
    <property type="match status" value="1"/>
</dbReference>
<evidence type="ECO:0000256" key="3">
    <source>
        <dbReference type="ARBA" id="ARBA00022838"/>
    </source>
</evidence>
<comment type="subcellular location">
    <subcellularLocation>
        <location evidence="1">Chromosome</location>
        <location evidence="1">Centromere</location>
        <location evidence="1">Kinetochore</location>
    </subcellularLocation>
</comment>
<dbReference type="GO" id="GO:0051754">
    <property type="term" value="P:meiotic sister chromatid cohesion, centromeric"/>
    <property type="evidence" value="ECO:0007669"/>
    <property type="project" value="TreeGrafter"/>
</dbReference>
<proteinExistence type="predicted"/>
<dbReference type="InterPro" id="IPR011009">
    <property type="entry name" value="Kinase-like_dom_sf"/>
</dbReference>
<feature type="non-terminal residue" evidence="8">
    <location>
        <position position="1"/>
    </location>
</feature>
<evidence type="ECO:0000256" key="1">
    <source>
        <dbReference type="ARBA" id="ARBA00004629"/>
    </source>
</evidence>
<dbReference type="AlphaFoldDB" id="A0A6A1Q6Z0"/>
<dbReference type="GO" id="GO:0007094">
    <property type="term" value="P:mitotic spindle assembly checkpoint signaling"/>
    <property type="evidence" value="ECO:0007669"/>
    <property type="project" value="InterPro"/>
</dbReference>
<evidence type="ECO:0000259" key="7">
    <source>
        <dbReference type="PROSITE" id="PS50011"/>
    </source>
</evidence>
<sequence>QFQARVSRQTLLALEKEEEEEVFGSSVPQRSTLAELKSKGKKTARAPISRVGGALKAPRQNRGLQNPVPQQMQSNSRITVFDENADEPSRAESSRTTGQPWIAPPVSRAKENELQAGPWNTGRPLEYRPRGSTASMTAIPSMLPSFTPYVEETAQQPVMTPCKIEPSINHILSTRKPGKEEGDLLQRVQSLQQESEEKKEKMMYCKEKIYAGVGEFSFEEIRAEVFRKKLKEQREAELLTSAEKRAEMQKQIEEMEKKLKEIQTTQQERASDQQEEKMSTKETAELQIVSESQEIPGMALCNSVCPVNSCARETSLAENIWQEQPHSKSSSVPFSIFDEFLLSEKKTISPSADPPRVLAQRRPLAILKTSESITSNEDVSPDVCDEFTGIEPLSEDAIITGFRNVTICPNPEDTCDFARAARFASTPFHEVISLKDLPSDPERLLQEEDLDVKTSEDQQTACGTIYNPTLSIKKLSPIIEDSGEATHSSGFSGSSASVTSTSSIKCLQIPEKLELTSETADSPTQSPWCSQYRRQLLKSLPELSTSTEFFVEDRPMPNLEIEKEIELVILKWNQTFSTDNEDYCIKQQYLICEDYKLFWVTPRNSAELTIIKVGLILCHFNFFVNNVSSQPVPWDFYINFKLKERLNEECDNLCICYQYQDGCIVWHQYINCFTLQDLLQYSEFITHEMTVLIIYNLLTMMEKLHKAEIVHGDLSPRSLILRNRIHDPYDCNKNNQALKIVDFSYSVDLRAQLDVFNLSGFRTVQILEGQKILANCSSPYQVDLFGIADLAHLLLFKEHLQVFWDGSLWRLSQNISELKGGELWNKFFVRILNASDESTVSVLRELAAEMNGMFDTTFQSHLNKALWKVGKLISPGAFLFQQDRQSSLSQIPA</sequence>
<dbReference type="GO" id="GO:0005634">
    <property type="term" value="C:nucleus"/>
    <property type="evidence" value="ECO:0007669"/>
    <property type="project" value="TreeGrafter"/>
</dbReference>
<dbReference type="EMBL" id="SGJD01000818">
    <property type="protein sequence ID" value="KAB0403367.1"/>
    <property type="molecule type" value="Genomic_DNA"/>
</dbReference>
<feature type="region of interest" description="Disordered" evidence="6">
    <location>
        <begin position="33"/>
        <end position="132"/>
    </location>
</feature>
<evidence type="ECO:0000256" key="2">
    <source>
        <dbReference type="ARBA" id="ARBA00022454"/>
    </source>
</evidence>
<feature type="region of interest" description="Disordered" evidence="6">
    <location>
        <begin position="261"/>
        <end position="283"/>
    </location>
</feature>
<dbReference type="GO" id="GO:0004672">
    <property type="term" value="F:protein kinase activity"/>
    <property type="evidence" value="ECO:0007669"/>
    <property type="project" value="InterPro"/>
</dbReference>
<dbReference type="Proteomes" id="UP000437017">
    <property type="component" value="Unassembled WGS sequence"/>
</dbReference>
<reference evidence="8 9" key="1">
    <citation type="journal article" date="2019" name="PLoS ONE">
        <title>Genomic analyses reveal an absence of contemporary introgressive admixture between fin whales and blue whales, despite known hybrids.</title>
        <authorList>
            <person name="Westbury M.V."/>
            <person name="Petersen B."/>
            <person name="Lorenzen E.D."/>
        </authorList>
    </citation>
    <scope>NUCLEOTIDE SEQUENCE [LARGE SCALE GENOMIC DNA]</scope>
    <source>
        <strain evidence="8">FinWhale-01</strain>
    </source>
</reference>
<dbReference type="GO" id="GO:0000776">
    <property type="term" value="C:kinetochore"/>
    <property type="evidence" value="ECO:0007669"/>
    <property type="project" value="UniProtKB-KW"/>
</dbReference>